<gene>
    <name evidence="2" type="ORF">AV903_26375</name>
</gene>
<sequence>MPKIWRAIQGSTLKDTLYSWAAEEKCTGGQSGNWSVVWLTDVNYRIDAPLSFSGSFKDALNGVFRLYTTAAVPLYAGISTSQCLLKVDAKEMR</sequence>
<feature type="domain" description="Toxin co-regulated pilus biosynthesis protein Q C-terminal" evidence="1">
    <location>
        <begin position="4"/>
        <end position="88"/>
    </location>
</feature>
<dbReference type="Pfam" id="PF10671">
    <property type="entry name" value="TcpQ"/>
    <property type="match status" value="1"/>
</dbReference>
<organism evidence="2 3">
    <name type="scientific">Erwinia tracheiphila</name>
    <dbReference type="NCBI Taxonomy" id="65700"/>
    <lineage>
        <taxon>Bacteria</taxon>
        <taxon>Pseudomonadati</taxon>
        <taxon>Pseudomonadota</taxon>
        <taxon>Gammaproteobacteria</taxon>
        <taxon>Enterobacterales</taxon>
        <taxon>Erwiniaceae</taxon>
        <taxon>Erwinia</taxon>
    </lineage>
</organism>
<dbReference type="InterPro" id="IPR018927">
    <property type="entry name" value="Pilus_synth_Q_C"/>
</dbReference>
<protein>
    <recommendedName>
        <fullName evidence="1">Toxin co-regulated pilus biosynthesis protein Q C-terminal domain-containing protein</fullName>
    </recommendedName>
</protein>
<evidence type="ECO:0000313" key="2">
    <source>
        <dbReference type="EMBL" id="AXF79016.1"/>
    </source>
</evidence>
<name>A0A345CZZ9_9GAMM</name>
<geneLocation type="plasmid" evidence="2 3">
    <name>unnamed1</name>
</geneLocation>
<accession>A0A345CZZ9</accession>
<dbReference type="AlphaFoldDB" id="A0A345CZZ9"/>
<evidence type="ECO:0000259" key="1">
    <source>
        <dbReference type="Pfam" id="PF10671"/>
    </source>
</evidence>
<dbReference type="Proteomes" id="UP000264980">
    <property type="component" value="Plasmid unnamed1"/>
</dbReference>
<reference evidence="3" key="1">
    <citation type="submission" date="2016-01" db="EMBL/GenBank/DDBJ databases">
        <authorList>
            <person name="Shapiro L."/>
        </authorList>
    </citation>
    <scope>NUCLEOTIDE SEQUENCE [LARGE SCALE GENOMIC DNA]</scope>
    <source>
        <strain evidence="3">MDcuke</strain>
        <plasmid evidence="3">unnamed1</plasmid>
    </source>
</reference>
<evidence type="ECO:0000313" key="3">
    <source>
        <dbReference type="Proteomes" id="UP000264980"/>
    </source>
</evidence>
<keyword evidence="2" id="KW-0614">Plasmid</keyword>
<dbReference type="Gene3D" id="3.55.50.70">
    <property type="match status" value="1"/>
</dbReference>
<dbReference type="EMBL" id="CP013971">
    <property type="protein sequence ID" value="AXF79016.1"/>
    <property type="molecule type" value="Genomic_DNA"/>
</dbReference>
<proteinExistence type="predicted"/>